<dbReference type="EMBL" id="QGKW02001911">
    <property type="protein sequence ID" value="KAF2568790.1"/>
    <property type="molecule type" value="Genomic_DNA"/>
</dbReference>
<dbReference type="AlphaFoldDB" id="A0A8S9IFG4"/>
<dbReference type="GO" id="GO:0006592">
    <property type="term" value="P:ornithine biosynthetic process"/>
    <property type="evidence" value="ECO:0007669"/>
    <property type="project" value="TreeGrafter"/>
</dbReference>
<dbReference type="PANTHER" id="PTHR23100:SF0">
    <property type="entry name" value="ARGININE BIOSYNTHESIS BIFUNCTIONAL PROTEIN ARGJ, MITOCHONDRIAL"/>
    <property type="match status" value="1"/>
</dbReference>
<reference evidence="3" key="1">
    <citation type="submission" date="2019-12" db="EMBL/GenBank/DDBJ databases">
        <title>Genome sequencing and annotation of Brassica cretica.</title>
        <authorList>
            <person name="Studholme D.J."/>
            <person name="Sarris P.F."/>
        </authorList>
    </citation>
    <scope>NUCLEOTIDE SEQUENCE</scope>
    <source>
        <strain evidence="3">PFS-001/15</strain>
        <tissue evidence="3">Leaf</tissue>
    </source>
</reference>
<dbReference type="Proteomes" id="UP000712281">
    <property type="component" value="Unassembled WGS sequence"/>
</dbReference>
<dbReference type="SUPFAM" id="SSF56266">
    <property type="entry name" value="DmpA/ArgJ-like"/>
    <property type="match status" value="1"/>
</dbReference>
<dbReference type="Pfam" id="PF01960">
    <property type="entry name" value="ArgJ"/>
    <property type="match status" value="1"/>
</dbReference>
<keyword evidence="1" id="KW-0028">Amino-acid biosynthesis</keyword>
<dbReference type="GO" id="GO:0004358">
    <property type="term" value="F:L-glutamate N-acetyltransferase activity, acting on acetyl-L-ornithine as donor"/>
    <property type="evidence" value="ECO:0007669"/>
    <property type="project" value="InterPro"/>
</dbReference>
<dbReference type="PANTHER" id="PTHR23100">
    <property type="entry name" value="ARGININE BIOSYNTHESIS BIFUNCTIONAL PROTEIN ARGJ"/>
    <property type="match status" value="1"/>
</dbReference>
<dbReference type="Gene3D" id="3.60.70.12">
    <property type="entry name" value="L-amino peptidase D-ALA esterase/amidase"/>
    <property type="match status" value="1"/>
</dbReference>
<evidence type="ECO:0000256" key="1">
    <source>
        <dbReference type="ARBA" id="ARBA00022571"/>
    </source>
</evidence>
<evidence type="ECO:0000313" key="4">
    <source>
        <dbReference type="Proteomes" id="UP000712281"/>
    </source>
</evidence>
<keyword evidence="1" id="KW-0055">Arginine biosynthesis</keyword>
<dbReference type="GO" id="GO:0006526">
    <property type="term" value="P:L-arginine biosynthetic process"/>
    <property type="evidence" value="ECO:0007669"/>
    <property type="project" value="UniProtKB-KW"/>
</dbReference>
<dbReference type="GO" id="GO:0004042">
    <property type="term" value="F:L-glutamate N-acetyltransferase activity"/>
    <property type="evidence" value="ECO:0007669"/>
    <property type="project" value="TreeGrafter"/>
</dbReference>
<proteinExistence type="predicted"/>
<dbReference type="InterPro" id="IPR002813">
    <property type="entry name" value="Arg_biosynth_ArgJ"/>
</dbReference>
<organism evidence="3 4">
    <name type="scientific">Brassica cretica</name>
    <name type="common">Mustard</name>
    <dbReference type="NCBI Taxonomy" id="69181"/>
    <lineage>
        <taxon>Eukaryota</taxon>
        <taxon>Viridiplantae</taxon>
        <taxon>Streptophyta</taxon>
        <taxon>Embryophyta</taxon>
        <taxon>Tracheophyta</taxon>
        <taxon>Spermatophyta</taxon>
        <taxon>Magnoliopsida</taxon>
        <taxon>eudicotyledons</taxon>
        <taxon>Gunneridae</taxon>
        <taxon>Pentapetalae</taxon>
        <taxon>rosids</taxon>
        <taxon>malvids</taxon>
        <taxon>Brassicales</taxon>
        <taxon>Brassicaceae</taxon>
        <taxon>Brassiceae</taxon>
        <taxon>Brassica</taxon>
    </lineage>
</organism>
<name>A0A8S9IFG4_BRACR</name>
<sequence>MMNSCYHTHFSSLKLPHFFTPKSFVASPRRELRVLAMATTTDEASGNISAAPISLPEGSWKQVAGGVTAAKGFKAAGMYAGLRASGKKPDLALVTCDVDAVAAGVFTMNVVAAAPVVYCKKVLETSKT</sequence>
<dbReference type="InterPro" id="IPR016117">
    <property type="entry name" value="ArgJ-like_dom_sf"/>
</dbReference>
<evidence type="ECO:0000313" key="3">
    <source>
        <dbReference type="EMBL" id="KAF2568790.1"/>
    </source>
</evidence>
<gene>
    <name evidence="3" type="ORF">F2Q68_00028078</name>
</gene>
<keyword evidence="2" id="KW-0511">Multifunctional enzyme</keyword>
<accession>A0A8S9IFG4</accession>
<protein>
    <submittedName>
        <fullName evidence="3">Uncharacterized protein</fullName>
    </submittedName>
</protein>
<comment type="caution">
    <text evidence="3">The sequence shown here is derived from an EMBL/GenBank/DDBJ whole genome shotgun (WGS) entry which is preliminary data.</text>
</comment>
<evidence type="ECO:0000256" key="2">
    <source>
        <dbReference type="ARBA" id="ARBA00023268"/>
    </source>
</evidence>